<sequence length="139" mass="15507">MLPNSQLCCMFSVSLYERYSSFTASTGSVRSNFIDELAEPECARAPRGVGSHTRDIREHAVKLQEATESMYTASLANGVWFSRGWTLQQSLVPPTLVFYMQANPKVVGAASRQNAMCYTGNYFLSQQTFLASHERSECT</sequence>
<reference evidence="2" key="2">
    <citation type="submission" date="2015-01" db="EMBL/GenBank/DDBJ databases">
        <title>Evolutionary Origins and Diversification of the Mycorrhizal Mutualists.</title>
        <authorList>
            <consortium name="DOE Joint Genome Institute"/>
            <consortium name="Mycorrhizal Genomics Consortium"/>
            <person name="Kohler A."/>
            <person name="Kuo A."/>
            <person name="Nagy L.G."/>
            <person name="Floudas D."/>
            <person name="Copeland A."/>
            <person name="Barry K.W."/>
            <person name="Cichocki N."/>
            <person name="Veneault-Fourrey C."/>
            <person name="LaButti K."/>
            <person name="Lindquist E.A."/>
            <person name="Lipzen A."/>
            <person name="Lundell T."/>
            <person name="Morin E."/>
            <person name="Murat C."/>
            <person name="Riley R."/>
            <person name="Ohm R."/>
            <person name="Sun H."/>
            <person name="Tunlid A."/>
            <person name="Henrissat B."/>
            <person name="Grigoriev I.V."/>
            <person name="Hibbett D.S."/>
            <person name="Martin F."/>
        </authorList>
    </citation>
    <scope>NUCLEOTIDE SEQUENCE [LARGE SCALE GENOMIC DNA]</scope>
    <source>
        <strain evidence="2">441</strain>
    </source>
</reference>
<evidence type="ECO:0000313" key="2">
    <source>
        <dbReference type="Proteomes" id="UP000054018"/>
    </source>
</evidence>
<dbReference type="Proteomes" id="UP000054018">
    <property type="component" value="Unassembled WGS sequence"/>
</dbReference>
<proteinExistence type="predicted"/>
<keyword evidence="2" id="KW-1185">Reference proteome</keyword>
<dbReference type="OrthoDB" id="10380957at2759"/>
<dbReference type="EMBL" id="KN834186">
    <property type="protein sequence ID" value="KIK11588.1"/>
    <property type="molecule type" value="Genomic_DNA"/>
</dbReference>
<reference evidence="1 2" key="1">
    <citation type="submission" date="2014-04" db="EMBL/GenBank/DDBJ databases">
        <authorList>
            <consortium name="DOE Joint Genome Institute"/>
            <person name="Kuo A."/>
            <person name="Kohler A."/>
            <person name="Costa M.D."/>
            <person name="Nagy L.G."/>
            <person name="Floudas D."/>
            <person name="Copeland A."/>
            <person name="Barry K.W."/>
            <person name="Cichocki N."/>
            <person name="Veneault-Fourrey C."/>
            <person name="LaButti K."/>
            <person name="Lindquist E.A."/>
            <person name="Lipzen A."/>
            <person name="Lundell T."/>
            <person name="Morin E."/>
            <person name="Murat C."/>
            <person name="Sun H."/>
            <person name="Tunlid A."/>
            <person name="Henrissat B."/>
            <person name="Grigoriev I.V."/>
            <person name="Hibbett D.S."/>
            <person name="Martin F."/>
            <person name="Nordberg H.P."/>
            <person name="Cantor M.N."/>
            <person name="Hua S.X."/>
        </authorList>
    </citation>
    <scope>NUCLEOTIDE SEQUENCE [LARGE SCALE GENOMIC DNA]</scope>
    <source>
        <strain evidence="1 2">441</strain>
    </source>
</reference>
<evidence type="ECO:0000313" key="1">
    <source>
        <dbReference type="EMBL" id="KIK11588.1"/>
    </source>
</evidence>
<dbReference type="HOGENOM" id="CLU_1845887_0_0_1"/>
<name>A0A0C9YUQ7_9AGAM</name>
<gene>
    <name evidence="1" type="ORF">PISMIDRAFT_690248</name>
</gene>
<protein>
    <submittedName>
        <fullName evidence="1">Uncharacterized protein</fullName>
    </submittedName>
</protein>
<organism evidence="1 2">
    <name type="scientific">Pisolithus microcarpus 441</name>
    <dbReference type="NCBI Taxonomy" id="765257"/>
    <lineage>
        <taxon>Eukaryota</taxon>
        <taxon>Fungi</taxon>
        <taxon>Dikarya</taxon>
        <taxon>Basidiomycota</taxon>
        <taxon>Agaricomycotina</taxon>
        <taxon>Agaricomycetes</taxon>
        <taxon>Agaricomycetidae</taxon>
        <taxon>Boletales</taxon>
        <taxon>Sclerodermatineae</taxon>
        <taxon>Pisolithaceae</taxon>
        <taxon>Pisolithus</taxon>
    </lineage>
</organism>
<dbReference type="AlphaFoldDB" id="A0A0C9YUQ7"/>
<accession>A0A0C9YUQ7</accession>